<keyword evidence="1" id="KW-0472">Membrane</keyword>
<dbReference type="AlphaFoldDB" id="A0A1H4GVV7"/>
<gene>
    <name evidence="2" type="ORF">SAMN05443550_111121</name>
</gene>
<feature type="transmembrane region" description="Helical" evidence="1">
    <location>
        <begin position="45"/>
        <end position="63"/>
    </location>
</feature>
<organism evidence="2 3">
    <name type="scientific">Pedobacter hartonius</name>
    <dbReference type="NCBI Taxonomy" id="425514"/>
    <lineage>
        <taxon>Bacteria</taxon>
        <taxon>Pseudomonadati</taxon>
        <taxon>Bacteroidota</taxon>
        <taxon>Sphingobacteriia</taxon>
        <taxon>Sphingobacteriales</taxon>
        <taxon>Sphingobacteriaceae</taxon>
        <taxon>Pedobacter</taxon>
    </lineage>
</organism>
<evidence type="ECO:0000313" key="3">
    <source>
        <dbReference type="Proteomes" id="UP000198850"/>
    </source>
</evidence>
<reference evidence="2 3" key="1">
    <citation type="submission" date="2016-10" db="EMBL/GenBank/DDBJ databases">
        <authorList>
            <person name="de Groot N.N."/>
        </authorList>
    </citation>
    <scope>NUCLEOTIDE SEQUENCE [LARGE SCALE GENOMIC DNA]</scope>
    <source>
        <strain evidence="2 3">DSM 19033</strain>
    </source>
</reference>
<keyword evidence="1" id="KW-0812">Transmembrane</keyword>
<keyword evidence="1" id="KW-1133">Transmembrane helix</keyword>
<accession>A0A1H4GVV7</accession>
<dbReference type="EMBL" id="FNRA01000011">
    <property type="protein sequence ID" value="SEB13008.1"/>
    <property type="molecule type" value="Genomic_DNA"/>
</dbReference>
<evidence type="ECO:0000313" key="2">
    <source>
        <dbReference type="EMBL" id="SEB13008.1"/>
    </source>
</evidence>
<feature type="transmembrane region" description="Helical" evidence="1">
    <location>
        <begin position="7"/>
        <end position="30"/>
    </location>
</feature>
<protein>
    <submittedName>
        <fullName evidence="2">Uncharacterized protein</fullName>
    </submittedName>
</protein>
<dbReference type="PROSITE" id="PS51257">
    <property type="entry name" value="PROKAR_LIPOPROTEIN"/>
    <property type="match status" value="1"/>
</dbReference>
<proteinExistence type="predicted"/>
<name>A0A1H4GVV7_9SPHI</name>
<evidence type="ECO:0000256" key="1">
    <source>
        <dbReference type="SAM" id="Phobius"/>
    </source>
</evidence>
<dbReference type="RefSeq" id="WP_175470634.1">
    <property type="nucleotide sequence ID" value="NZ_FNRA01000011.1"/>
</dbReference>
<dbReference type="Proteomes" id="UP000198850">
    <property type="component" value="Unassembled WGS sequence"/>
</dbReference>
<feature type="transmembrane region" description="Helical" evidence="1">
    <location>
        <begin position="83"/>
        <end position="103"/>
    </location>
</feature>
<sequence length="147" mass="16603">MSSTYRVLLRGITMIYLLLFITAFACSGYLLKDLFQLKPVPLTGLLKYLLLCVLFLILAVNAIKALTLKPEHIGKFYRSTTNFKWLFTIAFIICLMAKLGFFHTALQKQAMVTDLQTGILFVLGIFCSWSDTVLVKMNAFEDVSASE</sequence>
<keyword evidence="3" id="KW-1185">Reference proteome</keyword>
<feature type="transmembrane region" description="Helical" evidence="1">
    <location>
        <begin position="115"/>
        <end position="135"/>
    </location>
</feature>